<proteinExistence type="predicted"/>
<feature type="region of interest" description="Disordered" evidence="1">
    <location>
        <begin position="17"/>
        <end position="38"/>
    </location>
</feature>
<evidence type="ECO:0000313" key="2">
    <source>
        <dbReference type="EMBL" id="XBY43829.1"/>
    </source>
</evidence>
<dbReference type="AlphaFoldDB" id="A0AAU7X6Z9"/>
<dbReference type="EMBL" id="CP158568">
    <property type="protein sequence ID" value="XBY43829.1"/>
    <property type="molecule type" value="Genomic_DNA"/>
</dbReference>
<name>A0AAU7X6Z9_9HYPH</name>
<protein>
    <submittedName>
        <fullName evidence="2">Uncharacterized protein</fullName>
    </submittedName>
</protein>
<accession>A0AAU7X6Z9</accession>
<gene>
    <name evidence="2" type="ORF">ABS361_17430</name>
</gene>
<organism evidence="2">
    <name type="scientific">Methyloraptor flagellatus</name>
    <dbReference type="NCBI Taxonomy" id="3162530"/>
    <lineage>
        <taxon>Bacteria</taxon>
        <taxon>Pseudomonadati</taxon>
        <taxon>Pseudomonadota</taxon>
        <taxon>Alphaproteobacteria</taxon>
        <taxon>Hyphomicrobiales</taxon>
        <taxon>Ancalomicrobiaceae</taxon>
        <taxon>Methyloraptor</taxon>
    </lineage>
</organism>
<dbReference type="KEGG" id="mflg:ABS361_17430"/>
<reference evidence="2" key="1">
    <citation type="submission" date="2024-06" db="EMBL/GenBank/DDBJ databases">
        <title>Methylostella associata gen. nov., sp. nov., a novel Ancalomicrobiaceae-affiliated facultatively methylotrophic bacteria that feed on methanotrophs of the genus Methylococcus.</title>
        <authorList>
            <person name="Saltykova V."/>
            <person name="Danilova O.V."/>
            <person name="Oshkin I.Y."/>
            <person name="Belova S.E."/>
            <person name="Pimenov N.V."/>
            <person name="Dedysh S.N."/>
        </authorList>
    </citation>
    <scope>NUCLEOTIDE SEQUENCE</scope>
    <source>
        <strain evidence="2">S20</strain>
    </source>
</reference>
<evidence type="ECO:0000256" key="1">
    <source>
        <dbReference type="SAM" id="MobiDB-lite"/>
    </source>
</evidence>
<sequence length="104" mass="11028">MAARLLRASPAGFRRVEPIEASNGLPAKSTGDLHTKTPPRSGGVFCLVGAITGCREAGKWRHSAGFRIPPRVAGERRDLPGSPMRLGRSAGLFTAAVEDRVFSS</sequence>
<dbReference type="RefSeq" id="WP_407048928.1">
    <property type="nucleotide sequence ID" value="NZ_CP158568.1"/>
</dbReference>